<proteinExistence type="predicted"/>
<organism evidence="1 2">
    <name type="scientific">Russula earlei</name>
    <dbReference type="NCBI Taxonomy" id="71964"/>
    <lineage>
        <taxon>Eukaryota</taxon>
        <taxon>Fungi</taxon>
        <taxon>Dikarya</taxon>
        <taxon>Basidiomycota</taxon>
        <taxon>Agaricomycotina</taxon>
        <taxon>Agaricomycetes</taxon>
        <taxon>Russulales</taxon>
        <taxon>Russulaceae</taxon>
        <taxon>Russula</taxon>
    </lineage>
</organism>
<gene>
    <name evidence="1" type="ORF">F5148DRAFT_1220707</name>
</gene>
<protein>
    <submittedName>
        <fullName evidence="1">Uncharacterized protein</fullName>
    </submittedName>
</protein>
<evidence type="ECO:0000313" key="2">
    <source>
        <dbReference type="Proteomes" id="UP001207468"/>
    </source>
</evidence>
<name>A0ACC0U2Q5_9AGAM</name>
<dbReference type="EMBL" id="JAGFNK010000210">
    <property type="protein sequence ID" value="KAI9458442.1"/>
    <property type="molecule type" value="Genomic_DNA"/>
</dbReference>
<reference evidence="1" key="1">
    <citation type="submission" date="2021-03" db="EMBL/GenBank/DDBJ databases">
        <title>Evolutionary priming and transition to the ectomycorrhizal habit in an iconic lineage of mushroom-forming fungi: is preadaptation a requirement?</title>
        <authorList>
            <consortium name="DOE Joint Genome Institute"/>
            <person name="Looney B.P."/>
            <person name="Miyauchi S."/>
            <person name="Morin E."/>
            <person name="Drula E."/>
            <person name="Courty P.E."/>
            <person name="Chicoki N."/>
            <person name="Fauchery L."/>
            <person name="Kohler A."/>
            <person name="Kuo A."/>
            <person name="LaButti K."/>
            <person name="Pangilinan J."/>
            <person name="Lipzen A."/>
            <person name="Riley R."/>
            <person name="Andreopoulos W."/>
            <person name="He G."/>
            <person name="Johnson J."/>
            <person name="Barry K.W."/>
            <person name="Grigoriev I.V."/>
            <person name="Nagy L."/>
            <person name="Hibbett D."/>
            <person name="Henrissat B."/>
            <person name="Matheny P.B."/>
            <person name="Labbe J."/>
            <person name="Martin A.F."/>
        </authorList>
    </citation>
    <scope>NUCLEOTIDE SEQUENCE</scope>
    <source>
        <strain evidence="1">BPL698</strain>
    </source>
</reference>
<evidence type="ECO:0000313" key="1">
    <source>
        <dbReference type="EMBL" id="KAI9458442.1"/>
    </source>
</evidence>
<dbReference type="Proteomes" id="UP001207468">
    <property type="component" value="Unassembled WGS sequence"/>
</dbReference>
<comment type="caution">
    <text evidence="1">The sequence shown here is derived from an EMBL/GenBank/DDBJ whole genome shotgun (WGS) entry which is preliminary data.</text>
</comment>
<sequence>MRTSSVFAVCCLAVGITPSNGYHGSPDAQHHPGDPLPSIDHSQHRKTLLEQWEQRLDAYHTHLDELPKKPSNARILETTNFLQATEPLRNSLEKLSKDDPSIDSHLALIDETRRQLRVAQTGAPTHQ</sequence>
<keyword evidence="2" id="KW-1185">Reference proteome</keyword>
<accession>A0ACC0U2Q5</accession>